<evidence type="ECO:0000313" key="2">
    <source>
        <dbReference type="Proteomes" id="UP000789901"/>
    </source>
</evidence>
<sequence length="92" mass="10508">MHFKDKQEKILGVLPKAALNKTENPVIGIAWVQVDENETLVIEQDVYRIRNWPSSIRLELLAILMALYTVLKKSMIKIFIDSESAIAKIQEG</sequence>
<keyword evidence="2" id="KW-1185">Reference proteome</keyword>
<dbReference type="InterPro" id="IPR036397">
    <property type="entry name" value="RNaseH_sf"/>
</dbReference>
<protein>
    <submittedName>
        <fullName evidence="1">1554_t:CDS:1</fullName>
    </submittedName>
</protein>
<name>A0ABN7UZI6_GIGMA</name>
<accession>A0ABN7UZI6</accession>
<proteinExistence type="predicted"/>
<dbReference type="SUPFAM" id="SSF53098">
    <property type="entry name" value="Ribonuclease H-like"/>
    <property type="match status" value="1"/>
</dbReference>
<dbReference type="EMBL" id="CAJVQB010007453">
    <property type="protein sequence ID" value="CAG8703687.1"/>
    <property type="molecule type" value="Genomic_DNA"/>
</dbReference>
<dbReference type="InterPro" id="IPR012337">
    <property type="entry name" value="RNaseH-like_sf"/>
</dbReference>
<comment type="caution">
    <text evidence="1">The sequence shown here is derived from an EMBL/GenBank/DDBJ whole genome shotgun (WGS) entry which is preliminary data.</text>
</comment>
<gene>
    <name evidence="1" type="ORF">GMARGA_LOCUS12295</name>
</gene>
<evidence type="ECO:0000313" key="1">
    <source>
        <dbReference type="EMBL" id="CAG8703687.1"/>
    </source>
</evidence>
<organism evidence="1 2">
    <name type="scientific">Gigaspora margarita</name>
    <dbReference type="NCBI Taxonomy" id="4874"/>
    <lineage>
        <taxon>Eukaryota</taxon>
        <taxon>Fungi</taxon>
        <taxon>Fungi incertae sedis</taxon>
        <taxon>Mucoromycota</taxon>
        <taxon>Glomeromycotina</taxon>
        <taxon>Glomeromycetes</taxon>
        <taxon>Diversisporales</taxon>
        <taxon>Gigasporaceae</taxon>
        <taxon>Gigaspora</taxon>
    </lineage>
</organism>
<dbReference type="Gene3D" id="3.30.420.10">
    <property type="entry name" value="Ribonuclease H-like superfamily/Ribonuclease H"/>
    <property type="match status" value="1"/>
</dbReference>
<dbReference type="Proteomes" id="UP000789901">
    <property type="component" value="Unassembled WGS sequence"/>
</dbReference>
<reference evidence="1 2" key="1">
    <citation type="submission" date="2021-06" db="EMBL/GenBank/DDBJ databases">
        <authorList>
            <person name="Kallberg Y."/>
            <person name="Tangrot J."/>
            <person name="Rosling A."/>
        </authorList>
    </citation>
    <scope>NUCLEOTIDE SEQUENCE [LARGE SCALE GENOMIC DNA]</scope>
    <source>
        <strain evidence="1 2">120-4 pot B 10/14</strain>
    </source>
</reference>